<dbReference type="AlphaFoldDB" id="A0A8H7C5W4"/>
<accession>A0A8H7C5W4</accession>
<dbReference type="Proteomes" id="UP000629468">
    <property type="component" value="Unassembled WGS sequence"/>
</dbReference>
<gene>
    <name evidence="1" type="ORF">Agabi119p4_8252</name>
</gene>
<comment type="caution">
    <text evidence="1">The sequence shown here is derived from an EMBL/GenBank/DDBJ whole genome shotgun (WGS) entry which is preliminary data.</text>
</comment>
<name>A0A8H7C5W4_AGABI</name>
<evidence type="ECO:0000313" key="2">
    <source>
        <dbReference type="Proteomes" id="UP000629468"/>
    </source>
</evidence>
<organism evidence="1 2">
    <name type="scientific">Agaricus bisporus var. burnettii</name>
    <dbReference type="NCBI Taxonomy" id="192524"/>
    <lineage>
        <taxon>Eukaryota</taxon>
        <taxon>Fungi</taxon>
        <taxon>Dikarya</taxon>
        <taxon>Basidiomycota</taxon>
        <taxon>Agaricomycotina</taxon>
        <taxon>Agaricomycetes</taxon>
        <taxon>Agaricomycetidae</taxon>
        <taxon>Agaricales</taxon>
        <taxon>Agaricineae</taxon>
        <taxon>Agaricaceae</taxon>
        <taxon>Agaricus</taxon>
    </lineage>
</organism>
<evidence type="ECO:0000313" key="1">
    <source>
        <dbReference type="EMBL" id="KAF7763715.1"/>
    </source>
</evidence>
<sequence length="187" mass="21039">MVSPMSTSPREGVLTELTLHTITYPRSMNRYSTSLLSFKIASDPPISLPNPAYLVRLTHQPSQPHHCPPSPQPLVFSTRTGTTAHIFLVGLHPSKYGNPDPANCKLGILLYLPLSYHTTTHPISPSFHAHRTLTLRYHRKRKTSCRRSIQSVTVRSVEETQPPRQFGPVPGKTYMSRDPSVAYHECF</sequence>
<protein>
    <submittedName>
        <fullName evidence="1">Uncharacterized protein</fullName>
    </submittedName>
</protein>
<proteinExistence type="predicted"/>
<dbReference type="EMBL" id="JABXXO010000011">
    <property type="protein sequence ID" value="KAF7763715.1"/>
    <property type="molecule type" value="Genomic_DNA"/>
</dbReference>
<reference evidence="1 2" key="1">
    <citation type="journal article" name="Sci. Rep.">
        <title>Telomere-to-telomere assembled and centromere annotated genomes of the two main subspecies of the button mushroom Agaricus bisporus reveal especially polymorphic chromosome ends.</title>
        <authorList>
            <person name="Sonnenberg A.S.M."/>
            <person name="Sedaghat-Telgerd N."/>
            <person name="Lavrijssen B."/>
            <person name="Ohm R.A."/>
            <person name="Hendrickx P.M."/>
            <person name="Scholtmeijer K."/>
            <person name="Baars J.J.P."/>
            <person name="van Peer A."/>
        </authorList>
    </citation>
    <scope>NUCLEOTIDE SEQUENCE [LARGE SCALE GENOMIC DNA]</scope>
    <source>
        <strain evidence="1 2">H119_p4</strain>
    </source>
</reference>